<dbReference type="InterPro" id="IPR009003">
    <property type="entry name" value="Peptidase_S1_PA"/>
</dbReference>
<dbReference type="Gene3D" id="2.40.10.10">
    <property type="entry name" value="Trypsin-like serine proteases"/>
    <property type="match status" value="2"/>
</dbReference>
<evidence type="ECO:0000256" key="5">
    <source>
        <dbReference type="ARBA" id="ARBA00022801"/>
    </source>
</evidence>
<evidence type="ECO:0000256" key="6">
    <source>
        <dbReference type="ARBA" id="ARBA00022825"/>
    </source>
</evidence>
<dbReference type="Pfam" id="PF00089">
    <property type="entry name" value="Trypsin"/>
    <property type="match status" value="1"/>
</dbReference>
<keyword evidence="3 10" id="KW-0645">Protease</keyword>
<keyword evidence="6 10" id="KW-0720">Serine protease</keyword>
<dbReference type="InterPro" id="IPR001254">
    <property type="entry name" value="Trypsin_dom"/>
</dbReference>
<keyword evidence="5 10" id="KW-0378">Hydrolase</keyword>
<evidence type="ECO:0000256" key="11">
    <source>
        <dbReference type="SAM" id="SignalP"/>
    </source>
</evidence>
<proteinExistence type="evidence at transcript level"/>
<reference evidence="13" key="1">
    <citation type="submission" date="2013-07" db="EMBL/GenBank/DDBJ databases">
        <authorList>
            <person name="Geib S."/>
        </authorList>
    </citation>
    <scope>NUCLEOTIDE SEQUENCE</scope>
</reference>
<evidence type="ECO:0000256" key="7">
    <source>
        <dbReference type="ARBA" id="ARBA00023145"/>
    </source>
</evidence>
<name>W8C584_CERCA</name>
<dbReference type="PRINTS" id="PR00722">
    <property type="entry name" value="CHYMOTRYPSIN"/>
</dbReference>
<dbReference type="OrthoDB" id="8250810at2759"/>
<accession>W8C584</accession>
<dbReference type="InterPro" id="IPR051487">
    <property type="entry name" value="Ser/Thr_Proteases_Immune/Dev"/>
</dbReference>
<evidence type="ECO:0000256" key="8">
    <source>
        <dbReference type="ARBA" id="ARBA00023157"/>
    </source>
</evidence>
<evidence type="ECO:0000313" key="13">
    <source>
        <dbReference type="EMBL" id="JAC01517.1"/>
    </source>
</evidence>
<organism evidence="13">
    <name type="scientific">Ceratitis capitata</name>
    <name type="common">Mediterranean fruit fly</name>
    <name type="synonym">Tephritis capitata</name>
    <dbReference type="NCBI Taxonomy" id="7213"/>
    <lineage>
        <taxon>Eukaryota</taxon>
        <taxon>Metazoa</taxon>
        <taxon>Ecdysozoa</taxon>
        <taxon>Arthropoda</taxon>
        <taxon>Hexapoda</taxon>
        <taxon>Insecta</taxon>
        <taxon>Pterygota</taxon>
        <taxon>Neoptera</taxon>
        <taxon>Endopterygota</taxon>
        <taxon>Diptera</taxon>
        <taxon>Brachycera</taxon>
        <taxon>Muscomorpha</taxon>
        <taxon>Tephritoidea</taxon>
        <taxon>Tephritidae</taxon>
        <taxon>Ceratitis</taxon>
        <taxon>Ceratitis</taxon>
    </lineage>
</organism>
<dbReference type="AlphaFoldDB" id="W8C584"/>
<keyword evidence="2" id="KW-0964">Secreted</keyword>
<feature type="signal peptide" evidence="11">
    <location>
        <begin position="1"/>
        <end position="28"/>
    </location>
</feature>
<evidence type="ECO:0000256" key="9">
    <source>
        <dbReference type="ARBA" id="ARBA00024195"/>
    </source>
</evidence>
<evidence type="ECO:0000256" key="2">
    <source>
        <dbReference type="ARBA" id="ARBA00022525"/>
    </source>
</evidence>
<dbReference type="InterPro" id="IPR001314">
    <property type="entry name" value="Peptidase_S1A"/>
</dbReference>
<keyword evidence="7" id="KW-0865">Zymogen</keyword>
<comment type="subcellular location">
    <subcellularLocation>
        <location evidence="1">Secreted</location>
    </subcellularLocation>
</comment>
<feature type="chain" id="PRO_5004907035" evidence="11">
    <location>
        <begin position="29"/>
        <end position="369"/>
    </location>
</feature>
<dbReference type="PANTHER" id="PTHR24256">
    <property type="entry name" value="TRYPTASE-RELATED"/>
    <property type="match status" value="1"/>
</dbReference>
<dbReference type="FunFam" id="2.40.10.10:FF:000146">
    <property type="entry name" value="Serine protease 53"/>
    <property type="match status" value="1"/>
</dbReference>
<reference evidence="13" key="2">
    <citation type="journal article" date="2014" name="BMC Genomics">
        <title>A genomic perspective to assessing quality of mass-reared SIT flies used in Mediterranean fruit fly (Ceratitis capitata) eradication in California.</title>
        <authorList>
            <person name="Calla B."/>
            <person name="Hall B."/>
            <person name="Hou S."/>
            <person name="Geib S.M."/>
        </authorList>
    </citation>
    <scope>NUCLEOTIDE SEQUENCE</scope>
</reference>
<dbReference type="SUPFAM" id="SSF50494">
    <property type="entry name" value="Trypsin-like serine proteases"/>
    <property type="match status" value="1"/>
</dbReference>
<dbReference type="InterPro" id="IPR043504">
    <property type="entry name" value="Peptidase_S1_PA_chymotrypsin"/>
</dbReference>
<dbReference type="InterPro" id="IPR018114">
    <property type="entry name" value="TRYPSIN_HIS"/>
</dbReference>
<evidence type="ECO:0000256" key="10">
    <source>
        <dbReference type="RuleBase" id="RU363034"/>
    </source>
</evidence>
<keyword evidence="4 11" id="KW-0732">Signal</keyword>
<dbReference type="InterPro" id="IPR033116">
    <property type="entry name" value="TRYPSIN_SER"/>
</dbReference>
<dbReference type="GO" id="GO:0004252">
    <property type="term" value="F:serine-type endopeptidase activity"/>
    <property type="evidence" value="ECO:0007669"/>
    <property type="project" value="InterPro"/>
</dbReference>
<dbReference type="PROSITE" id="PS00135">
    <property type="entry name" value="TRYPSIN_SER"/>
    <property type="match status" value="1"/>
</dbReference>
<evidence type="ECO:0000256" key="4">
    <source>
        <dbReference type="ARBA" id="ARBA00022729"/>
    </source>
</evidence>
<dbReference type="PROSITE" id="PS00134">
    <property type="entry name" value="TRYPSIN_HIS"/>
    <property type="match status" value="1"/>
</dbReference>
<sequence>MSQEYSFNLFKYVLLFILCILNTNPVAATSCRTPFGALGDQLPLSDCKPLLDFIHEYGSKMTVVQTKFLEMSFMNYTQRIICCDLEFEPKRAFQSIGREILRNQAESCGDNTRKRISFGSESTFLAHPWSVLLIYSSGYKFQCGGTVITNRYVLTAAHCVTEQLVAVRLGEHNTDLLVDCELDEMDQEHCLAPAIDVAIERAIKHNHYSEALSNSDIALLRLGQQIHFIDSVKPICIPEYQGQEFQKRFGIIGGWGATENSSFSNVHREAEIPIISRDSCQAVYKRRTVDETKVCTRGAEGENTCKGDSGGPLTVRVEGHEDGTNRKFRYMQIGVISLGFRDCGVVKGTPAIYTNVAAFIDWIALHIEL</sequence>
<dbReference type="EMBL" id="GAMC01005039">
    <property type="protein sequence ID" value="JAC01517.1"/>
    <property type="molecule type" value="mRNA"/>
</dbReference>
<feature type="domain" description="Peptidase S1" evidence="12">
    <location>
        <begin position="116"/>
        <end position="368"/>
    </location>
</feature>
<dbReference type="GO" id="GO:0005576">
    <property type="term" value="C:extracellular region"/>
    <property type="evidence" value="ECO:0007669"/>
    <property type="project" value="UniProtKB-SubCell"/>
</dbReference>
<gene>
    <name evidence="13" type="primary">EAST</name>
</gene>
<evidence type="ECO:0000256" key="1">
    <source>
        <dbReference type="ARBA" id="ARBA00004613"/>
    </source>
</evidence>
<dbReference type="CDD" id="cd00190">
    <property type="entry name" value="Tryp_SPc"/>
    <property type="match status" value="1"/>
</dbReference>
<protein>
    <submittedName>
        <fullName evidence="13">Serine protease easter</fullName>
    </submittedName>
</protein>
<dbReference type="SMART" id="SM00020">
    <property type="entry name" value="Tryp_SPc"/>
    <property type="match status" value="1"/>
</dbReference>
<keyword evidence="8" id="KW-1015">Disulfide bond</keyword>
<evidence type="ECO:0000259" key="12">
    <source>
        <dbReference type="PROSITE" id="PS50240"/>
    </source>
</evidence>
<dbReference type="PROSITE" id="PS50240">
    <property type="entry name" value="TRYPSIN_DOM"/>
    <property type="match status" value="1"/>
</dbReference>
<dbReference type="GO" id="GO:0006508">
    <property type="term" value="P:proteolysis"/>
    <property type="evidence" value="ECO:0007669"/>
    <property type="project" value="UniProtKB-KW"/>
</dbReference>
<dbReference type="InterPro" id="IPR038565">
    <property type="entry name" value="CLIP_sf"/>
</dbReference>
<evidence type="ECO:0000256" key="3">
    <source>
        <dbReference type="ARBA" id="ARBA00022670"/>
    </source>
</evidence>
<dbReference type="Gene3D" id="3.30.1640.30">
    <property type="match status" value="1"/>
</dbReference>
<comment type="similarity">
    <text evidence="9">Belongs to the peptidase S1 family. CLIP subfamily.</text>
</comment>